<feature type="compositionally biased region" description="Low complexity" evidence="1">
    <location>
        <begin position="544"/>
        <end position="554"/>
    </location>
</feature>
<evidence type="ECO:0000256" key="1">
    <source>
        <dbReference type="SAM" id="MobiDB-lite"/>
    </source>
</evidence>
<feature type="compositionally biased region" description="Polar residues" evidence="1">
    <location>
        <begin position="509"/>
        <end position="520"/>
    </location>
</feature>
<keyword evidence="3" id="KW-1185">Reference proteome</keyword>
<protein>
    <submittedName>
        <fullName evidence="2">Uncharacterized protein</fullName>
    </submittedName>
</protein>
<reference evidence="2" key="1">
    <citation type="journal article" date="2021" name="New Phytol.">
        <title>Evolutionary innovations through gain and loss of genes in the ectomycorrhizal Boletales.</title>
        <authorList>
            <person name="Wu G."/>
            <person name="Miyauchi S."/>
            <person name="Morin E."/>
            <person name="Kuo A."/>
            <person name="Drula E."/>
            <person name="Varga T."/>
            <person name="Kohler A."/>
            <person name="Feng B."/>
            <person name="Cao Y."/>
            <person name="Lipzen A."/>
            <person name="Daum C."/>
            <person name="Hundley H."/>
            <person name="Pangilinan J."/>
            <person name="Johnson J."/>
            <person name="Barry K."/>
            <person name="LaButti K."/>
            <person name="Ng V."/>
            <person name="Ahrendt S."/>
            <person name="Min B."/>
            <person name="Choi I.G."/>
            <person name="Park H."/>
            <person name="Plett J.M."/>
            <person name="Magnuson J."/>
            <person name="Spatafora J.W."/>
            <person name="Nagy L.G."/>
            <person name="Henrissat B."/>
            <person name="Grigoriev I.V."/>
            <person name="Yang Z.L."/>
            <person name="Xu J."/>
            <person name="Martin F.M."/>
        </authorList>
    </citation>
    <scope>NUCLEOTIDE SEQUENCE</scope>
    <source>
        <strain evidence="2">KKN 215</strain>
    </source>
</reference>
<gene>
    <name evidence="2" type="ORF">BXZ70DRAFT_910404</name>
</gene>
<evidence type="ECO:0000313" key="3">
    <source>
        <dbReference type="Proteomes" id="UP000813824"/>
    </source>
</evidence>
<comment type="caution">
    <text evidence="2">The sequence shown here is derived from an EMBL/GenBank/DDBJ whole genome shotgun (WGS) entry which is preliminary data.</text>
</comment>
<feature type="compositionally biased region" description="Basic and acidic residues" evidence="1">
    <location>
        <begin position="325"/>
        <end position="342"/>
    </location>
</feature>
<dbReference type="AlphaFoldDB" id="A0A8K0UGN6"/>
<feature type="region of interest" description="Disordered" evidence="1">
    <location>
        <begin position="499"/>
        <end position="526"/>
    </location>
</feature>
<dbReference type="Proteomes" id="UP000813824">
    <property type="component" value="Unassembled WGS sequence"/>
</dbReference>
<sequence length="575" mass="62122">MSSQTNPSAFTQEEIELAQCALRIRTAIEHRPANNAAAFQAWNTGMRQELQKIQALQSDNIARVPVICAALAHTYVNSSVFHHDTYQEQLENFTRDAAEGDGRLYITPPSDVRVELGPNRWWLTASEPIPAPATSAAPPSAHPVPPAVTVALYARKLVRQYAQNPRTSFTTEELERICLDLSAEGPLTSDEKGVFGDGPFKSPVSCEKCASAGRPCIWAISFPGGCLQCKSFGFSCSLCPSQEAGGNRVLSYSQAQRYLIQWHKGNFIAASSGAPHSNIPLRLPGQVQARNSTPQLLVPETRMVSGVKRRADNEADEASGSGVGKEMREGHIGKKARLDRSGTEPGASGAVPASSQDRTLVQLPATAYVGAATPARHVRLATAVLARMACDTARRSLLDRLVRGEDIQLPPKDSRWAVRRTQQYPCGVTFEQGPHESDRTFRFRRLKYIFNNAIENCLADFYGDWMARASAAMRVELSQSQMALWALTRGRTDVEIQTEPDAPADHTPDPSSLSPHTTPKSASGTSSTANASLFSLVLPVICPSPSSSSLPSAGGSSGGERDEGNGEQIEPTLTV</sequence>
<feature type="region of interest" description="Disordered" evidence="1">
    <location>
        <begin position="544"/>
        <end position="575"/>
    </location>
</feature>
<evidence type="ECO:0000313" key="2">
    <source>
        <dbReference type="EMBL" id="KAH8085435.1"/>
    </source>
</evidence>
<accession>A0A8K0UGN6</accession>
<organism evidence="2 3">
    <name type="scientific">Cristinia sonorae</name>
    <dbReference type="NCBI Taxonomy" id="1940300"/>
    <lineage>
        <taxon>Eukaryota</taxon>
        <taxon>Fungi</taxon>
        <taxon>Dikarya</taxon>
        <taxon>Basidiomycota</taxon>
        <taxon>Agaricomycotina</taxon>
        <taxon>Agaricomycetes</taxon>
        <taxon>Agaricomycetidae</taxon>
        <taxon>Agaricales</taxon>
        <taxon>Pleurotineae</taxon>
        <taxon>Stephanosporaceae</taxon>
        <taxon>Cristinia</taxon>
    </lineage>
</organism>
<proteinExistence type="predicted"/>
<feature type="region of interest" description="Disordered" evidence="1">
    <location>
        <begin position="310"/>
        <end position="355"/>
    </location>
</feature>
<name>A0A8K0UGN6_9AGAR</name>
<dbReference type="EMBL" id="JAEVFJ010000044">
    <property type="protein sequence ID" value="KAH8085435.1"/>
    <property type="molecule type" value="Genomic_DNA"/>
</dbReference>